<comment type="function">
    <text evidence="6 8">Catalyzes the conversion of glucosamine-6-phosphate to glucosamine-1-phosphate.</text>
</comment>
<evidence type="ECO:0000256" key="2">
    <source>
        <dbReference type="ARBA" id="ARBA00022553"/>
    </source>
</evidence>
<dbReference type="EC" id="5.4.2.10" evidence="6 8"/>
<evidence type="ECO:0000259" key="12">
    <source>
        <dbReference type="Pfam" id="PF02880"/>
    </source>
</evidence>
<dbReference type="PANTHER" id="PTHR42946:SF1">
    <property type="entry name" value="PHOSPHOGLUCOMUTASE (ALPHA-D-GLUCOSE-1,6-BISPHOSPHATE-DEPENDENT)"/>
    <property type="match status" value="1"/>
</dbReference>
<feature type="binding site" evidence="6">
    <location>
        <position position="241"/>
    </location>
    <ligand>
        <name>Mg(2+)</name>
        <dbReference type="ChEBI" id="CHEBI:18420"/>
    </ligand>
</feature>
<dbReference type="InterPro" id="IPR005841">
    <property type="entry name" value="Alpha-D-phosphohexomutase_SF"/>
</dbReference>
<proteinExistence type="inferred from homology"/>
<feature type="binding site" evidence="6">
    <location>
        <position position="243"/>
    </location>
    <ligand>
        <name>Mg(2+)</name>
        <dbReference type="ChEBI" id="CHEBI:18420"/>
    </ligand>
</feature>
<dbReference type="Pfam" id="PF02879">
    <property type="entry name" value="PGM_PMM_II"/>
    <property type="match status" value="1"/>
</dbReference>
<dbReference type="InterPro" id="IPR006352">
    <property type="entry name" value="GlmM_bact"/>
</dbReference>
<organism evidence="13 14">
    <name type="scientific">Aciditerrimonas ferrireducens</name>
    <dbReference type="NCBI Taxonomy" id="667306"/>
    <lineage>
        <taxon>Bacteria</taxon>
        <taxon>Bacillati</taxon>
        <taxon>Actinomycetota</taxon>
        <taxon>Acidimicrobiia</taxon>
        <taxon>Acidimicrobiales</taxon>
        <taxon>Acidimicrobiaceae</taxon>
        <taxon>Aciditerrimonas</taxon>
    </lineage>
</organism>
<dbReference type="InterPro" id="IPR005846">
    <property type="entry name" value="A-D-PHexomutase_a/b/a-III"/>
</dbReference>
<feature type="binding site" description="via phosphate group" evidence="6">
    <location>
        <position position="95"/>
    </location>
    <ligand>
        <name>Mg(2+)</name>
        <dbReference type="ChEBI" id="CHEBI:18420"/>
    </ligand>
</feature>
<feature type="active site" description="Phosphoserine intermediate" evidence="6">
    <location>
        <position position="95"/>
    </location>
</feature>
<evidence type="ECO:0000256" key="3">
    <source>
        <dbReference type="ARBA" id="ARBA00022723"/>
    </source>
</evidence>
<reference evidence="13 14" key="1">
    <citation type="submission" date="2024-09" db="EMBL/GenBank/DDBJ databases">
        <authorList>
            <person name="Sun Q."/>
            <person name="Mori K."/>
        </authorList>
    </citation>
    <scope>NUCLEOTIDE SEQUENCE [LARGE SCALE GENOMIC DNA]</scope>
    <source>
        <strain evidence="13 14">JCM 15389</strain>
    </source>
</reference>
<gene>
    <name evidence="6 13" type="primary">glmM</name>
    <name evidence="13" type="ORF">ACFFRE_05855</name>
</gene>
<feature type="domain" description="Alpha-D-phosphohexomutase alpha/beta/alpha" evidence="12">
    <location>
        <begin position="258"/>
        <end position="366"/>
    </location>
</feature>
<comment type="catalytic activity">
    <reaction evidence="6 8">
        <text>alpha-D-glucosamine 1-phosphate = D-glucosamine 6-phosphate</text>
        <dbReference type="Rhea" id="RHEA:23424"/>
        <dbReference type="ChEBI" id="CHEBI:58516"/>
        <dbReference type="ChEBI" id="CHEBI:58725"/>
        <dbReference type="EC" id="5.4.2.10"/>
    </reaction>
</comment>
<dbReference type="InterPro" id="IPR016055">
    <property type="entry name" value="A-D-PHexomutase_a/b/a-I/II/III"/>
</dbReference>
<feature type="domain" description="Alpha-D-phosphohexomutase alpha/beta/alpha" evidence="10">
    <location>
        <begin position="4"/>
        <end position="128"/>
    </location>
</feature>
<dbReference type="PROSITE" id="PS00710">
    <property type="entry name" value="PGM_PMM"/>
    <property type="match status" value="1"/>
</dbReference>
<dbReference type="GO" id="GO:0008966">
    <property type="term" value="F:phosphoglucosamine mutase activity"/>
    <property type="evidence" value="ECO:0007669"/>
    <property type="project" value="UniProtKB-EC"/>
</dbReference>
<evidence type="ECO:0000313" key="14">
    <source>
        <dbReference type="Proteomes" id="UP001589788"/>
    </source>
</evidence>
<keyword evidence="3 6" id="KW-0479">Metal-binding</keyword>
<comment type="cofactor">
    <cofactor evidence="6">
        <name>Mg(2+)</name>
        <dbReference type="ChEBI" id="CHEBI:18420"/>
    </cofactor>
    <text evidence="6">Binds 1 Mg(2+) ion per subunit.</text>
</comment>
<sequence length="457" mass="47048">MAVRFGTDGIRGVANAELSVDVALALGRAVSEVFRAPRVVVGRDTRRSGPMLQAALAAGLASGGCDVVDLGVVPTPAVAWAASREGVPGVVVSASHNPFGDNGLKVFRPGGRKLTDADERTLAERTEAWLTGAPPRSPRPPTGLGVGAVEDGAGFAEGYLAALQEALEGRDLAGLRVVLDCAHGAAYRLGPRLLEALGARLTVLGAAPDGANINDGCGSTCPDGLARTVVAEGAELGLALDGDADRLVAVDHRGQLVTGDHLLALFAADLRERGRLPGDAVVATVMSNLGLRRALDQLGVGLRETPVGDRYVLEALEAEGLALGGEQSGHLVFRELSTTGDGLLTAVLLADLVRRRGRSLAELADAALTWVPQRLVNLAVADPGGCVEDPGVRHAVTEAARRLGRDGRVLVRPSGTEPVVRLMVEALDPELADAVLAELEAAVRAARPSRAEGSASP</sequence>
<dbReference type="RefSeq" id="WP_377788943.1">
    <property type="nucleotide sequence ID" value="NZ_JBHLYQ010000041.1"/>
</dbReference>
<keyword evidence="5 6" id="KW-0413">Isomerase</keyword>
<dbReference type="InterPro" id="IPR050060">
    <property type="entry name" value="Phosphoglucosamine_mutase"/>
</dbReference>
<dbReference type="InterPro" id="IPR005845">
    <property type="entry name" value="A-D-PHexomutase_a/b/a-II"/>
</dbReference>
<dbReference type="Pfam" id="PF00408">
    <property type="entry name" value="PGM_PMM_IV"/>
    <property type="match status" value="1"/>
</dbReference>
<feature type="domain" description="Alpha-D-phosphohexomutase C-terminal" evidence="9">
    <location>
        <begin position="375"/>
        <end position="440"/>
    </location>
</feature>
<feature type="binding site" evidence="6">
    <location>
        <position position="245"/>
    </location>
    <ligand>
        <name>Mg(2+)</name>
        <dbReference type="ChEBI" id="CHEBI:18420"/>
    </ligand>
</feature>
<dbReference type="Proteomes" id="UP001589788">
    <property type="component" value="Unassembled WGS sequence"/>
</dbReference>
<keyword evidence="4 6" id="KW-0460">Magnesium</keyword>
<keyword evidence="14" id="KW-1185">Reference proteome</keyword>
<evidence type="ECO:0000256" key="7">
    <source>
        <dbReference type="RuleBase" id="RU004326"/>
    </source>
</evidence>
<evidence type="ECO:0000256" key="1">
    <source>
        <dbReference type="ARBA" id="ARBA00010231"/>
    </source>
</evidence>
<dbReference type="SUPFAM" id="SSF53738">
    <property type="entry name" value="Phosphoglucomutase, first 3 domains"/>
    <property type="match status" value="3"/>
</dbReference>
<comment type="caution">
    <text evidence="13">The sequence shown here is derived from an EMBL/GenBank/DDBJ whole genome shotgun (WGS) entry which is preliminary data.</text>
</comment>
<name>A0ABV6C1U9_9ACTN</name>
<protein>
    <recommendedName>
        <fullName evidence="6 8">Phosphoglucosamine mutase</fullName>
        <ecNumber evidence="6 8">5.4.2.10</ecNumber>
    </recommendedName>
</protein>
<evidence type="ECO:0000313" key="13">
    <source>
        <dbReference type="EMBL" id="MFC0081668.1"/>
    </source>
</evidence>
<dbReference type="InterPro" id="IPR005844">
    <property type="entry name" value="A-D-PHexomutase_a/b/a-I"/>
</dbReference>
<keyword evidence="2 6" id="KW-0597">Phosphoprotein</keyword>
<accession>A0ABV6C1U9</accession>
<dbReference type="PANTHER" id="PTHR42946">
    <property type="entry name" value="PHOSPHOHEXOSE MUTASE"/>
    <property type="match status" value="1"/>
</dbReference>
<dbReference type="Pfam" id="PF02880">
    <property type="entry name" value="PGM_PMM_III"/>
    <property type="match status" value="1"/>
</dbReference>
<dbReference type="HAMAP" id="MF_01554_B">
    <property type="entry name" value="GlmM_B"/>
    <property type="match status" value="1"/>
</dbReference>
<feature type="modified residue" description="Phosphoserine" evidence="6">
    <location>
        <position position="95"/>
    </location>
</feature>
<dbReference type="SUPFAM" id="SSF55957">
    <property type="entry name" value="Phosphoglucomutase, C-terminal domain"/>
    <property type="match status" value="1"/>
</dbReference>
<dbReference type="Gene3D" id="3.40.120.10">
    <property type="entry name" value="Alpha-D-Glucose-1,6-Bisphosphate, subunit A, domain 3"/>
    <property type="match status" value="3"/>
</dbReference>
<dbReference type="InterPro" id="IPR016066">
    <property type="entry name" value="A-D-PHexomutase_CS"/>
</dbReference>
<dbReference type="PRINTS" id="PR00509">
    <property type="entry name" value="PGMPMM"/>
</dbReference>
<feature type="domain" description="Alpha-D-phosphohexomutase alpha/beta/alpha" evidence="11">
    <location>
        <begin position="159"/>
        <end position="254"/>
    </location>
</feature>
<dbReference type="Pfam" id="PF02878">
    <property type="entry name" value="PGM_PMM_I"/>
    <property type="match status" value="1"/>
</dbReference>
<dbReference type="NCBIfam" id="TIGR01455">
    <property type="entry name" value="glmM"/>
    <property type="match status" value="1"/>
</dbReference>
<dbReference type="EMBL" id="JBHLYQ010000041">
    <property type="protein sequence ID" value="MFC0081668.1"/>
    <property type="molecule type" value="Genomic_DNA"/>
</dbReference>
<evidence type="ECO:0000259" key="9">
    <source>
        <dbReference type="Pfam" id="PF00408"/>
    </source>
</evidence>
<dbReference type="Gene3D" id="3.30.310.50">
    <property type="entry name" value="Alpha-D-phosphohexomutase, C-terminal domain"/>
    <property type="match status" value="1"/>
</dbReference>
<comment type="PTM">
    <text evidence="6">Activated by phosphorylation.</text>
</comment>
<evidence type="ECO:0000259" key="10">
    <source>
        <dbReference type="Pfam" id="PF02878"/>
    </source>
</evidence>
<evidence type="ECO:0000256" key="5">
    <source>
        <dbReference type="ARBA" id="ARBA00023235"/>
    </source>
</evidence>
<dbReference type="InterPro" id="IPR005843">
    <property type="entry name" value="A-D-PHexomutase_C"/>
</dbReference>
<dbReference type="InterPro" id="IPR036900">
    <property type="entry name" value="A-D-PHexomutase_C_sf"/>
</dbReference>
<evidence type="ECO:0000256" key="4">
    <source>
        <dbReference type="ARBA" id="ARBA00022842"/>
    </source>
</evidence>
<evidence type="ECO:0000259" key="11">
    <source>
        <dbReference type="Pfam" id="PF02879"/>
    </source>
</evidence>
<comment type="similarity">
    <text evidence="1 6 7">Belongs to the phosphohexose mutase family.</text>
</comment>
<evidence type="ECO:0000256" key="8">
    <source>
        <dbReference type="RuleBase" id="RU004327"/>
    </source>
</evidence>
<evidence type="ECO:0000256" key="6">
    <source>
        <dbReference type="HAMAP-Rule" id="MF_01554"/>
    </source>
</evidence>